<protein>
    <submittedName>
        <fullName evidence="5">Alpha/beta-hydrolase</fullName>
    </submittedName>
</protein>
<accession>A0A6A6UE29</accession>
<dbReference type="SUPFAM" id="SSF53474">
    <property type="entry name" value="alpha/beta-Hydrolases"/>
    <property type="match status" value="1"/>
</dbReference>
<dbReference type="Gene3D" id="3.40.50.1820">
    <property type="entry name" value="alpha/beta hydrolase"/>
    <property type="match status" value="1"/>
</dbReference>
<evidence type="ECO:0000313" key="6">
    <source>
        <dbReference type="Proteomes" id="UP000799302"/>
    </source>
</evidence>
<dbReference type="PANTHER" id="PTHR46640:SF1">
    <property type="entry name" value="FUNGAL LIPASE-LIKE DOMAIN-CONTAINING PROTEIN-RELATED"/>
    <property type="match status" value="1"/>
</dbReference>
<evidence type="ECO:0000256" key="1">
    <source>
        <dbReference type="ARBA" id="ARBA00022729"/>
    </source>
</evidence>
<dbReference type="InterPro" id="IPR029058">
    <property type="entry name" value="AB_hydrolase_fold"/>
</dbReference>
<dbReference type="Pfam" id="PF01764">
    <property type="entry name" value="Lipase_3"/>
    <property type="match status" value="1"/>
</dbReference>
<evidence type="ECO:0000259" key="4">
    <source>
        <dbReference type="Pfam" id="PF01764"/>
    </source>
</evidence>
<evidence type="ECO:0000313" key="5">
    <source>
        <dbReference type="EMBL" id="KAF2669673.1"/>
    </source>
</evidence>
<evidence type="ECO:0000256" key="2">
    <source>
        <dbReference type="ARBA" id="ARBA00022801"/>
    </source>
</evidence>
<name>A0A6A6UE29_9PEZI</name>
<keyword evidence="1 3" id="KW-0732">Signal</keyword>
<dbReference type="CDD" id="cd00519">
    <property type="entry name" value="Lipase_3"/>
    <property type="match status" value="1"/>
</dbReference>
<dbReference type="GO" id="GO:0006629">
    <property type="term" value="P:lipid metabolic process"/>
    <property type="evidence" value="ECO:0007669"/>
    <property type="project" value="InterPro"/>
</dbReference>
<dbReference type="InterPro" id="IPR051299">
    <property type="entry name" value="AB_hydrolase_lip/est"/>
</dbReference>
<dbReference type="InterPro" id="IPR002921">
    <property type="entry name" value="Fungal_lipase-type"/>
</dbReference>
<organism evidence="5 6">
    <name type="scientific">Microthyrium microscopicum</name>
    <dbReference type="NCBI Taxonomy" id="703497"/>
    <lineage>
        <taxon>Eukaryota</taxon>
        <taxon>Fungi</taxon>
        <taxon>Dikarya</taxon>
        <taxon>Ascomycota</taxon>
        <taxon>Pezizomycotina</taxon>
        <taxon>Dothideomycetes</taxon>
        <taxon>Dothideomycetes incertae sedis</taxon>
        <taxon>Microthyriales</taxon>
        <taxon>Microthyriaceae</taxon>
        <taxon>Microthyrium</taxon>
    </lineage>
</organism>
<dbReference type="GO" id="GO:0016787">
    <property type="term" value="F:hydrolase activity"/>
    <property type="evidence" value="ECO:0007669"/>
    <property type="project" value="UniProtKB-KW"/>
</dbReference>
<sequence>MKLAIALCATLAAALQAPLQIHNHNDNPKLTVSKSLFTELEELARIVDIAYCVGTPAPGISKPFECPSRCGDFDSFELVTTWNTGILLSESCGYIALSHAPAAKRVIVAFRGTYSITNTIADLATIPQEYVPYPGAEGNKSGPTVPKCEDCLVHMGFHSSWKNTKDVILPDVQISMEENPGYELVLVGHSLGGAIAALAGLDLVGRGYNPTVTTFGEPRLGNQAFADYVDARFNLSRNGTNAADYEPSNFRRVTHVNDPIPLLPLEEWGYMPHGGEIFLNNSELPPELEDAYHCAGSHDPSCSAGTASSASHRWGIPTRFKIWQLFFAHRDYFWRLGLCVPEYWLWFDNKKVD</sequence>
<keyword evidence="2 5" id="KW-0378">Hydrolase</keyword>
<proteinExistence type="predicted"/>
<reference evidence="5" key="1">
    <citation type="journal article" date="2020" name="Stud. Mycol.">
        <title>101 Dothideomycetes genomes: a test case for predicting lifestyles and emergence of pathogens.</title>
        <authorList>
            <person name="Haridas S."/>
            <person name="Albert R."/>
            <person name="Binder M."/>
            <person name="Bloem J."/>
            <person name="Labutti K."/>
            <person name="Salamov A."/>
            <person name="Andreopoulos B."/>
            <person name="Baker S."/>
            <person name="Barry K."/>
            <person name="Bills G."/>
            <person name="Bluhm B."/>
            <person name="Cannon C."/>
            <person name="Castanera R."/>
            <person name="Culley D."/>
            <person name="Daum C."/>
            <person name="Ezra D."/>
            <person name="Gonzalez J."/>
            <person name="Henrissat B."/>
            <person name="Kuo A."/>
            <person name="Liang C."/>
            <person name="Lipzen A."/>
            <person name="Lutzoni F."/>
            <person name="Magnuson J."/>
            <person name="Mondo S."/>
            <person name="Nolan M."/>
            <person name="Ohm R."/>
            <person name="Pangilinan J."/>
            <person name="Park H.-J."/>
            <person name="Ramirez L."/>
            <person name="Alfaro M."/>
            <person name="Sun H."/>
            <person name="Tritt A."/>
            <person name="Yoshinaga Y."/>
            <person name="Zwiers L.-H."/>
            <person name="Turgeon B."/>
            <person name="Goodwin S."/>
            <person name="Spatafora J."/>
            <person name="Crous P."/>
            <person name="Grigoriev I."/>
        </authorList>
    </citation>
    <scope>NUCLEOTIDE SEQUENCE</scope>
    <source>
        <strain evidence="5">CBS 115976</strain>
    </source>
</reference>
<feature type="signal peptide" evidence="3">
    <location>
        <begin position="1"/>
        <end position="16"/>
    </location>
</feature>
<dbReference type="AlphaFoldDB" id="A0A6A6UE29"/>
<gene>
    <name evidence="5" type="ORF">BT63DRAFT_266761</name>
</gene>
<dbReference type="OrthoDB" id="438440at2759"/>
<keyword evidence="6" id="KW-1185">Reference proteome</keyword>
<feature type="chain" id="PRO_5025580308" evidence="3">
    <location>
        <begin position="17"/>
        <end position="353"/>
    </location>
</feature>
<dbReference type="PANTHER" id="PTHR46640">
    <property type="entry name" value="TRIACYLGLYCEROL LIPASE, PUTATIVE (AFU_ORTHOLOGUE AFUA_6G06510)-RELATED"/>
    <property type="match status" value="1"/>
</dbReference>
<dbReference type="EMBL" id="MU004235">
    <property type="protein sequence ID" value="KAF2669673.1"/>
    <property type="molecule type" value="Genomic_DNA"/>
</dbReference>
<dbReference type="Proteomes" id="UP000799302">
    <property type="component" value="Unassembled WGS sequence"/>
</dbReference>
<feature type="domain" description="Fungal lipase-type" evidence="4">
    <location>
        <begin position="107"/>
        <end position="266"/>
    </location>
</feature>
<evidence type="ECO:0000256" key="3">
    <source>
        <dbReference type="SAM" id="SignalP"/>
    </source>
</evidence>